<keyword evidence="6" id="KW-0479">Metal-binding</keyword>
<keyword evidence="7" id="KW-0863">Zinc-finger</keyword>
<dbReference type="SUPFAM" id="SSF57783">
    <property type="entry name" value="Zinc beta-ribbon"/>
    <property type="match status" value="1"/>
</dbReference>
<keyword evidence="4" id="KW-0548">Nucleotidyltransferase</keyword>
<dbReference type="GO" id="GO:0000428">
    <property type="term" value="C:DNA-directed RNA polymerase complex"/>
    <property type="evidence" value="ECO:0007669"/>
    <property type="project" value="UniProtKB-KW"/>
</dbReference>
<dbReference type="EMBL" id="BK014762">
    <property type="protein sequence ID" value="DAD74560.1"/>
    <property type="molecule type" value="Genomic_DNA"/>
</dbReference>
<organism evidence="11">
    <name type="scientific">Myoviridae sp. ctZgq1</name>
    <dbReference type="NCBI Taxonomy" id="2826666"/>
    <lineage>
        <taxon>Viruses</taxon>
        <taxon>Duplodnaviria</taxon>
        <taxon>Heunggongvirae</taxon>
        <taxon>Uroviricota</taxon>
        <taxon>Caudoviricetes</taxon>
    </lineage>
</organism>
<evidence type="ECO:0000256" key="5">
    <source>
        <dbReference type="ARBA" id="ARBA00022705"/>
    </source>
</evidence>
<dbReference type="Pfam" id="PF13662">
    <property type="entry name" value="Toprim_4"/>
    <property type="match status" value="1"/>
</dbReference>
<dbReference type="PANTHER" id="PTHR30313:SF2">
    <property type="entry name" value="DNA PRIMASE"/>
    <property type="match status" value="1"/>
</dbReference>
<evidence type="ECO:0000256" key="9">
    <source>
        <dbReference type="ARBA" id="ARBA00023163"/>
    </source>
</evidence>
<dbReference type="Pfam" id="PF01807">
    <property type="entry name" value="Zn_ribbon_DnaG"/>
    <property type="match status" value="1"/>
</dbReference>
<keyword evidence="3" id="KW-0808">Transferase</keyword>
<evidence type="ECO:0000256" key="4">
    <source>
        <dbReference type="ARBA" id="ARBA00022695"/>
    </source>
</evidence>
<dbReference type="Gene3D" id="3.90.580.10">
    <property type="entry name" value="Zinc finger, CHC2-type domain"/>
    <property type="match status" value="1"/>
</dbReference>
<sequence length="310" mass="35723">MNSWKGDKIQFCCPVHNESNPSMGINADLEGKQVCHCFSCGFSGSLPWLLFKAKEDKFKSYGEAIHYFNKRYNVNFGSEERERKKISVKRYGEQVEEKSETELPVISKVKLAPFKSGKETFKAFYDKGFNNDDVKKYMIGRDLDNKTYTMPVFNQNKELVGIIGRFVKKMPHNHRFHIYDNFRKGDTVYGLDHYVPSQDTVIVVESQTDCMMLHKWGVHNVVALMGGTISRKQVDIIFKLGSKVLLLADNDKGGKILMNLAKKMFKNKCRMLPFTYPTHGKDPIEWGKEATLECIKNAGKVKTSKYRYFT</sequence>
<protein>
    <submittedName>
        <fullName evidence="11">DNA directed DNA polymerase</fullName>
    </submittedName>
</protein>
<evidence type="ECO:0000313" key="11">
    <source>
        <dbReference type="EMBL" id="DAD74560.1"/>
    </source>
</evidence>
<dbReference type="SMART" id="SM00400">
    <property type="entry name" value="ZnF_CHCC"/>
    <property type="match status" value="1"/>
</dbReference>
<accession>A0A8S5LXD6</accession>
<dbReference type="GO" id="GO:0006269">
    <property type="term" value="P:DNA replication, synthesis of primer"/>
    <property type="evidence" value="ECO:0007669"/>
    <property type="project" value="UniProtKB-KW"/>
</dbReference>
<feature type="domain" description="Toprim" evidence="10">
    <location>
        <begin position="199"/>
        <end position="277"/>
    </location>
</feature>
<dbReference type="InterPro" id="IPR050219">
    <property type="entry name" value="DnaG_primase"/>
</dbReference>
<evidence type="ECO:0000256" key="2">
    <source>
        <dbReference type="ARBA" id="ARBA00022515"/>
    </source>
</evidence>
<keyword evidence="5" id="KW-0235">DNA replication</keyword>
<keyword evidence="8" id="KW-0862">Zinc</keyword>
<dbReference type="InterPro" id="IPR006171">
    <property type="entry name" value="TOPRIM_dom"/>
</dbReference>
<dbReference type="GO" id="GO:0003899">
    <property type="term" value="F:DNA-directed RNA polymerase activity"/>
    <property type="evidence" value="ECO:0007669"/>
    <property type="project" value="InterPro"/>
</dbReference>
<evidence type="ECO:0000256" key="7">
    <source>
        <dbReference type="ARBA" id="ARBA00022771"/>
    </source>
</evidence>
<keyword evidence="9" id="KW-0804">Transcription</keyword>
<dbReference type="PANTHER" id="PTHR30313">
    <property type="entry name" value="DNA PRIMASE"/>
    <property type="match status" value="1"/>
</dbReference>
<dbReference type="SUPFAM" id="SSF56731">
    <property type="entry name" value="DNA primase core"/>
    <property type="match status" value="1"/>
</dbReference>
<evidence type="ECO:0000256" key="1">
    <source>
        <dbReference type="ARBA" id="ARBA00022478"/>
    </source>
</evidence>
<dbReference type="InterPro" id="IPR036977">
    <property type="entry name" value="DNA_primase_Znf_CHC2"/>
</dbReference>
<evidence type="ECO:0000256" key="8">
    <source>
        <dbReference type="ARBA" id="ARBA00022833"/>
    </source>
</evidence>
<proteinExistence type="predicted"/>
<dbReference type="SMART" id="SM00493">
    <property type="entry name" value="TOPRIM"/>
    <property type="match status" value="1"/>
</dbReference>
<dbReference type="CDD" id="cd01029">
    <property type="entry name" value="TOPRIM_primases"/>
    <property type="match status" value="1"/>
</dbReference>
<keyword evidence="2" id="KW-0639">Primosome</keyword>
<dbReference type="GO" id="GO:0003677">
    <property type="term" value="F:DNA binding"/>
    <property type="evidence" value="ECO:0007669"/>
    <property type="project" value="InterPro"/>
</dbReference>
<dbReference type="PROSITE" id="PS50880">
    <property type="entry name" value="TOPRIM"/>
    <property type="match status" value="1"/>
</dbReference>
<keyword evidence="1" id="KW-0240">DNA-directed RNA polymerase</keyword>
<dbReference type="GO" id="GO:0008270">
    <property type="term" value="F:zinc ion binding"/>
    <property type="evidence" value="ECO:0007669"/>
    <property type="project" value="UniProtKB-KW"/>
</dbReference>
<dbReference type="InterPro" id="IPR002694">
    <property type="entry name" value="Znf_CHC2"/>
</dbReference>
<evidence type="ECO:0000256" key="3">
    <source>
        <dbReference type="ARBA" id="ARBA00022679"/>
    </source>
</evidence>
<name>A0A8S5LXD6_9CAUD</name>
<evidence type="ECO:0000256" key="6">
    <source>
        <dbReference type="ARBA" id="ARBA00022723"/>
    </source>
</evidence>
<dbReference type="Gene3D" id="3.40.1360.10">
    <property type="match status" value="1"/>
</dbReference>
<dbReference type="InterPro" id="IPR034154">
    <property type="entry name" value="TOPRIM_DnaG/twinkle"/>
</dbReference>
<evidence type="ECO:0000259" key="10">
    <source>
        <dbReference type="PROSITE" id="PS50880"/>
    </source>
</evidence>
<reference evidence="11" key="1">
    <citation type="journal article" date="2021" name="Proc. Natl. Acad. Sci. U.S.A.">
        <title>A Catalog of Tens of Thousands of Viruses from Human Metagenomes Reveals Hidden Associations with Chronic Diseases.</title>
        <authorList>
            <person name="Tisza M.J."/>
            <person name="Buck C.B."/>
        </authorList>
    </citation>
    <scope>NUCLEOTIDE SEQUENCE</scope>
    <source>
        <strain evidence="11">CtZgq1</strain>
    </source>
</reference>